<dbReference type="PANTHER" id="PTHR35529:SF1">
    <property type="entry name" value="MANGANESE EFFLUX PUMP MNTP-RELATED"/>
    <property type="match status" value="1"/>
</dbReference>
<evidence type="ECO:0000256" key="4">
    <source>
        <dbReference type="ARBA" id="ARBA00023136"/>
    </source>
</evidence>
<proteinExistence type="predicted"/>
<dbReference type="AlphaFoldDB" id="R1CQV6"/>
<evidence type="ECO:0000256" key="5">
    <source>
        <dbReference type="SAM" id="Phobius"/>
    </source>
</evidence>
<dbReference type="eggNOG" id="COG1971">
    <property type="taxonomic scope" value="Bacteria"/>
</dbReference>
<name>R1CQV6_9FIRM</name>
<feature type="transmembrane region" description="Helical" evidence="5">
    <location>
        <begin position="63"/>
        <end position="85"/>
    </location>
</feature>
<evidence type="ECO:0000256" key="3">
    <source>
        <dbReference type="ARBA" id="ARBA00022989"/>
    </source>
</evidence>
<dbReference type="InterPro" id="IPR003810">
    <property type="entry name" value="Mntp/YtaF"/>
</dbReference>
<dbReference type="EMBL" id="ARZA01000091">
    <property type="protein sequence ID" value="EOD01041.1"/>
    <property type="molecule type" value="Genomic_DNA"/>
</dbReference>
<evidence type="ECO:0000313" key="6">
    <source>
        <dbReference type="EMBL" id="EOD01041.1"/>
    </source>
</evidence>
<keyword evidence="3 5" id="KW-1133">Transmembrane helix</keyword>
<keyword evidence="2 5" id="KW-0812">Transmembrane</keyword>
<dbReference type="PANTHER" id="PTHR35529">
    <property type="entry name" value="MANGANESE EFFLUX PUMP MNTP-RELATED"/>
    <property type="match status" value="1"/>
</dbReference>
<dbReference type="Proteomes" id="UP000013378">
    <property type="component" value="Unassembled WGS sequence"/>
</dbReference>
<feature type="transmembrane region" description="Helical" evidence="5">
    <location>
        <begin position="97"/>
        <end position="124"/>
    </location>
</feature>
<dbReference type="Pfam" id="PF02659">
    <property type="entry name" value="Mntp"/>
    <property type="match status" value="1"/>
</dbReference>
<keyword evidence="1" id="KW-1003">Cell membrane</keyword>
<keyword evidence="4 5" id="KW-0472">Membrane</keyword>
<feature type="transmembrane region" description="Helical" evidence="5">
    <location>
        <begin position="164"/>
        <end position="182"/>
    </location>
</feature>
<evidence type="ECO:0000256" key="1">
    <source>
        <dbReference type="ARBA" id="ARBA00022475"/>
    </source>
</evidence>
<gene>
    <name evidence="6" type="ORF">L21TH_0943</name>
</gene>
<protein>
    <submittedName>
        <fullName evidence="6">Integral membrane protein</fullName>
    </submittedName>
</protein>
<feature type="transmembrane region" description="Helical" evidence="5">
    <location>
        <begin position="36"/>
        <end position="57"/>
    </location>
</feature>
<dbReference type="STRING" id="1304284.L21TH_0943"/>
<evidence type="ECO:0000313" key="7">
    <source>
        <dbReference type="Proteomes" id="UP000013378"/>
    </source>
</evidence>
<dbReference type="RefSeq" id="WP_006310609.1">
    <property type="nucleotide sequence ID" value="NZ_ARZA01000091.1"/>
</dbReference>
<evidence type="ECO:0000256" key="2">
    <source>
        <dbReference type="ARBA" id="ARBA00022692"/>
    </source>
</evidence>
<comment type="caution">
    <text evidence="6">The sequence shown here is derived from an EMBL/GenBank/DDBJ whole genome shotgun (WGS) entry which is preliminary data.</text>
</comment>
<accession>R1CQV6</accession>
<feature type="transmembrane region" description="Helical" evidence="5">
    <location>
        <begin position="130"/>
        <end position="152"/>
    </location>
</feature>
<keyword evidence="7" id="KW-1185">Reference proteome</keyword>
<organism evidence="6 7">
    <name type="scientific">Caldisalinibacter kiritimatiensis</name>
    <dbReference type="NCBI Taxonomy" id="1304284"/>
    <lineage>
        <taxon>Bacteria</taxon>
        <taxon>Bacillati</taxon>
        <taxon>Bacillota</taxon>
        <taxon>Tissierellia</taxon>
        <taxon>Tissierellales</taxon>
        <taxon>Thermohalobacteraceae</taxon>
        <taxon>Caldisalinibacter</taxon>
    </lineage>
</organism>
<sequence>MSIIDIGAIAIALGLDAFGVALSLGFDKRMKRNRKILFIIFASFFQFLFVFLGGIGGELFNRYIYTLPNIVGGIIIIFVGILMIKEGLAEEDKIEKIHWVLIAVLGISVSIDALVIGFSTFNIFYDKFILFKNSAIVGIVTSILTFFAFIISKYIRKINFIRKYADLLGGIILILFGIKMILF</sequence>
<reference evidence="6 7" key="1">
    <citation type="journal article" date="2015" name="Geomicrobiol. J.">
        <title>Caldisalinibacter kiritimatiensis gen. nov., sp. nov., a moderately thermohalophilic thiosulfate-reducing bacterium from a hypersaline microbial mat.</title>
        <authorList>
            <person name="Ben Hania W."/>
            <person name="Joseph M."/>
            <person name="Fiebig A."/>
            <person name="Bunk B."/>
            <person name="Klenk H.-P."/>
            <person name="Fardeau M.-L."/>
            <person name="Spring S."/>
        </authorList>
    </citation>
    <scope>NUCLEOTIDE SEQUENCE [LARGE SCALE GENOMIC DNA]</scope>
    <source>
        <strain evidence="6 7">L21-TH-D2</strain>
    </source>
</reference>
<feature type="transmembrane region" description="Helical" evidence="5">
    <location>
        <begin position="6"/>
        <end position="24"/>
    </location>
</feature>